<comment type="caution">
    <text evidence="3">The sequence shown here is derived from an EMBL/GenBank/DDBJ whole genome shotgun (WGS) entry which is preliminary data.</text>
</comment>
<dbReference type="EMBL" id="CAJNNV010029384">
    <property type="protein sequence ID" value="CAE8628390.1"/>
    <property type="molecule type" value="Genomic_DNA"/>
</dbReference>
<dbReference type="EMBL" id="CAJNNW010003300">
    <property type="protein sequence ID" value="CAE8645256.1"/>
    <property type="molecule type" value="Genomic_DNA"/>
</dbReference>
<feature type="transmembrane region" description="Helical" evidence="2">
    <location>
        <begin position="600"/>
        <end position="629"/>
    </location>
</feature>
<dbReference type="OrthoDB" id="10560494at2759"/>
<evidence type="ECO:0000313" key="5">
    <source>
        <dbReference type="Proteomes" id="UP000654075"/>
    </source>
</evidence>
<keyword evidence="2" id="KW-1133">Transmembrane helix</keyword>
<keyword evidence="5" id="KW-1185">Reference proteome</keyword>
<name>A0A813GPV7_POLGL</name>
<keyword evidence="2" id="KW-0812">Transmembrane</keyword>
<reference evidence="3" key="1">
    <citation type="submission" date="2021-02" db="EMBL/GenBank/DDBJ databases">
        <authorList>
            <person name="Dougan E. K."/>
            <person name="Rhodes N."/>
            <person name="Thang M."/>
            <person name="Chan C."/>
        </authorList>
    </citation>
    <scope>NUCLEOTIDE SEQUENCE</scope>
</reference>
<protein>
    <submittedName>
        <fullName evidence="3">Uncharacterized protein</fullName>
    </submittedName>
</protein>
<gene>
    <name evidence="3" type="ORF">PGLA1383_LOCUS45047</name>
    <name evidence="4" type="ORF">PGLA2088_LOCUS3751</name>
</gene>
<feature type="region of interest" description="Disordered" evidence="1">
    <location>
        <begin position="539"/>
        <end position="561"/>
    </location>
</feature>
<proteinExistence type="predicted"/>
<evidence type="ECO:0000313" key="3">
    <source>
        <dbReference type="EMBL" id="CAE8628390.1"/>
    </source>
</evidence>
<dbReference type="AlphaFoldDB" id="A0A813GPV7"/>
<keyword evidence="2" id="KW-0472">Membrane</keyword>
<dbReference type="Proteomes" id="UP000626109">
    <property type="component" value="Unassembled WGS sequence"/>
</dbReference>
<organism evidence="3 5">
    <name type="scientific">Polarella glacialis</name>
    <name type="common">Dinoflagellate</name>
    <dbReference type="NCBI Taxonomy" id="89957"/>
    <lineage>
        <taxon>Eukaryota</taxon>
        <taxon>Sar</taxon>
        <taxon>Alveolata</taxon>
        <taxon>Dinophyceae</taxon>
        <taxon>Suessiales</taxon>
        <taxon>Suessiaceae</taxon>
        <taxon>Polarella</taxon>
    </lineage>
</organism>
<evidence type="ECO:0000313" key="4">
    <source>
        <dbReference type="EMBL" id="CAE8645256.1"/>
    </source>
</evidence>
<evidence type="ECO:0000256" key="1">
    <source>
        <dbReference type="SAM" id="MobiDB-lite"/>
    </source>
</evidence>
<feature type="transmembrane region" description="Helical" evidence="2">
    <location>
        <begin position="571"/>
        <end position="593"/>
    </location>
</feature>
<accession>A0A813GPV7</accession>
<evidence type="ECO:0000256" key="2">
    <source>
        <dbReference type="SAM" id="Phobius"/>
    </source>
</evidence>
<sequence length="634" mass="72581">MYVSGCKKSSKRQNEKTDKDKCYWNQQQHQAKRALFIVVDGLRVGAIRREIEEGLIPCVILNGMGQAVRVNIGRPRRGQGLLLKREDTIQGEWLSYVPKSQPELDATMVHLDYLITRDQWVTRVKSDEAGSKGFKEEIIYEGWNAAYQVQTAEKQLATLQKFKAFSKAYQVDSRRTRTWCINVRLTHMFLEKVQVRRSKHVADQKAWMSFYTDATGFNRRKVAKDWYNVSATEEEDADEDGPRQVCAEIDEKFLHGATLLFVCFNVEDPQNLSPEYDRKISLKLKLTNYLPVLGPKNQLTKVFAHFTAVTEQGDGHLIHYKEVESIGLKVLQFLKSSERVRVTLLHDAQATEEIESFTIFHAAVAFLKAFCDFESHYRDLFVKKEVFQFLVECISLAEGVPVSDLLVSVFANNNMRINLQFVDELVKAIDENFTKNQQSSLNAMLVLKSMVTTIAESIETRDNGNIIMLRFMAQNTAKRSENPYMPMAFEAFLDAAEFLSSDNLGIQEYLRNVAAEEKEDLRRRETGLNVSFSVSQRSREKIKRTRSGTSRGSGSSRQSSDEDRSRCERCFLLLLLLSLSLSFLLLTALFLGLRIYLQHYLFSLCAFLLMLACCCLLSCFVLCNVTVVADVCHR</sequence>
<feature type="compositionally biased region" description="Low complexity" evidence="1">
    <location>
        <begin position="547"/>
        <end position="558"/>
    </location>
</feature>
<dbReference type="Proteomes" id="UP000654075">
    <property type="component" value="Unassembled WGS sequence"/>
</dbReference>